<evidence type="ECO:0000259" key="3">
    <source>
        <dbReference type="PROSITE" id="PS51462"/>
    </source>
</evidence>
<dbReference type="PROSITE" id="PS51462">
    <property type="entry name" value="NUDIX"/>
    <property type="match status" value="1"/>
</dbReference>
<dbReference type="CDD" id="cd04683">
    <property type="entry name" value="NUDIX_Hydrolase"/>
    <property type="match status" value="1"/>
</dbReference>
<dbReference type="PANTHER" id="PTHR43046:SF16">
    <property type="entry name" value="ADP-RIBOSE PYROPHOSPHATASE YJHB-RELATED"/>
    <property type="match status" value="1"/>
</dbReference>
<protein>
    <recommendedName>
        <fullName evidence="3">Nudix hydrolase domain-containing protein</fullName>
    </recommendedName>
</protein>
<dbReference type="EMBL" id="MHUG01000010">
    <property type="protein sequence ID" value="OHA73618.1"/>
    <property type="molecule type" value="Genomic_DNA"/>
</dbReference>
<comment type="caution">
    <text evidence="4">The sequence shown here is derived from an EMBL/GenBank/DDBJ whole genome shotgun (WGS) entry which is preliminary data.</text>
</comment>
<reference evidence="4 5" key="1">
    <citation type="journal article" date="2016" name="Nat. Commun.">
        <title>Thousands of microbial genomes shed light on interconnected biogeochemical processes in an aquifer system.</title>
        <authorList>
            <person name="Anantharaman K."/>
            <person name="Brown C.T."/>
            <person name="Hug L.A."/>
            <person name="Sharon I."/>
            <person name="Castelle C.J."/>
            <person name="Probst A.J."/>
            <person name="Thomas B.C."/>
            <person name="Singh A."/>
            <person name="Wilkins M.J."/>
            <person name="Karaoz U."/>
            <person name="Brodie E.L."/>
            <person name="Williams K.H."/>
            <person name="Hubbard S.S."/>
            <person name="Banfield J.F."/>
        </authorList>
    </citation>
    <scope>NUCLEOTIDE SEQUENCE [LARGE SCALE GENOMIC DNA]</scope>
</reference>
<dbReference type="PANTHER" id="PTHR43046">
    <property type="entry name" value="GDP-MANNOSE MANNOSYL HYDROLASE"/>
    <property type="match status" value="1"/>
</dbReference>
<dbReference type="Gene3D" id="3.90.79.10">
    <property type="entry name" value="Nucleoside Triphosphate Pyrophosphohydrolase"/>
    <property type="match status" value="1"/>
</dbReference>
<dbReference type="Proteomes" id="UP000176917">
    <property type="component" value="Unassembled WGS sequence"/>
</dbReference>
<dbReference type="InterPro" id="IPR015797">
    <property type="entry name" value="NUDIX_hydrolase-like_dom_sf"/>
</dbReference>
<organism evidence="4 5">
    <name type="scientific">Candidatus Wildermuthbacteria bacterium RIFCSPLOWO2_01_FULL_48_16</name>
    <dbReference type="NCBI Taxonomy" id="1802461"/>
    <lineage>
        <taxon>Bacteria</taxon>
        <taxon>Candidatus Wildermuthiibacteriota</taxon>
    </lineage>
</organism>
<name>A0A1G2RMA3_9BACT</name>
<keyword evidence="2" id="KW-0378">Hydrolase</keyword>
<dbReference type="AlphaFoldDB" id="A0A1G2RMA3"/>
<evidence type="ECO:0000256" key="2">
    <source>
        <dbReference type="ARBA" id="ARBA00022801"/>
    </source>
</evidence>
<dbReference type="GO" id="GO:0016787">
    <property type="term" value="F:hydrolase activity"/>
    <property type="evidence" value="ECO:0007669"/>
    <property type="project" value="UniProtKB-KW"/>
</dbReference>
<feature type="domain" description="Nudix hydrolase" evidence="3">
    <location>
        <begin position="8"/>
        <end position="137"/>
    </location>
</feature>
<evidence type="ECO:0000256" key="1">
    <source>
        <dbReference type="ARBA" id="ARBA00001946"/>
    </source>
</evidence>
<sequence>MESKERFKLIPSVYALFIKDGKILFLRRYQTGFEDGNYGLPAGHADGEETFREALAREVFEEVGVRIDVNDLNLVLTMHRWCGDHERADFFFAVEAWDGEVRNMELNKCDDLSWFPLDKLPENTIPYIRTAIDWYVKGIKYCEFGWSRR</sequence>
<comment type="cofactor">
    <cofactor evidence="1">
        <name>Mg(2+)</name>
        <dbReference type="ChEBI" id="CHEBI:18420"/>
    </cofactor>
</comment>
<proteinExistence type="predicted"/>
<dbReference type="InterPro" id="IPR000086">
    <property type="entry name" value="NUDIX_hydrolase_dom"/>
</dbReference>
<gene>
    <name evidence="4" type="ORF">A3B24_00310</name>
</gene>
<dbReference type="Pfam" id="PF00293">
    <property type="entry name" value="NUDIX"/>
    <property type="match status" value="1"/>
</dbReference>
<dbReference type="InterPro" id="IPR020084">
    <property type="entry name" value="NUDIX_hydrolase_CS"/>
</dbReference>
<dbReference type="STRING" id="1802461.A3B24_00310"/>
<evidence type="ECO:0000313" key="4">
    <source>
        <dbReference type="EMBL" id="OHA73618.1"/>
    </source>
</evidence>
<dbReference type="PROSITE" id="PS00893">
    <property type="entry name" value="NUDIX_BOX"/>
    <property type="match status" value="1"/>
</dbReference>
<dbReference type="SUPFAM" id="SSF55811">
    <property type="entry name" value="Nudix"/>
    <property type="match status" value="1"/>
</dbReference>
<accession>A0A1G2RMA3</accession>
<evidence type="ECO:0000313" key="5">
    <source>
        <dbReference type="Proteomes" id="UP000176917"/>
    </source>
</evidence>